<feature type="DNA-binding region" description="H-T-H motif" evidence="4">
    <location>
        <begin position="25"/>
        <end position="44"/>
    </location>
</feature>
<dbReference type="Pfam" id="PF17937">
    <property type="entry name" value="TetR_C_28"/>
    <property type="match status" value="1"/>
</dbReference>
<keyword evidence="1" id="KW-0805">Transcription regulation</keyword>
<dbReference type="InterPro" id="IPR041479">
    <property type="entry name" value="TetR_CgmR_C"/>
</dbReference>
<evidence type="ECO:0000256" key="2">
    <source>
        <dbReference type="ARBA" id="ARBA00023125"/>
    </source>
</evidence>
<evidence type="ECO:0000256" key="4">
    <source>
        <dbReference type="PROSITE-ProRule" id="PRU00335"/>
    </source>
</evidence>
<evidence type="ECO:0000313" key="7">
    <source>
        <dbReference type="Proteomes" id="UP000677016"/>
    </source>
</evidence>
<sequence length="174" mass="18821">MSQTRDRILDAFRDQVSDDGVASATLEAVARRAGVSKGGLLYHFGSKRALVDGLAERLRESTRRNVDRAEEGDPVRVFLETSTPDEAEARDYWAVFAAVRAGGQDVGADTRRAVAEVFEVWGRLLGEAIDDPVTADLVRLAGDGLYLSAVTGLPVPDRPRIDAVVRRLIDAADG</sequence>
<dbReference type="AlphaFoldDB" id="A0A941D8D3"/>
<dbReference type="GO" id="GO:0000976">
    <property type="term" value="F:transcription cis-regulatory region binding"/>
    <property type="evidence" value="ECO:0007669"/>
    <property type="project" value="TreeGrafter"/>
</dbReference>
<accession>A0A941D8D3</accession>
<dbReference type="PROSITE" id="PS50977">
    <property type="entry name" value="HTH_TETR_2"/>
    <property type="match status" value="1"/>
</dbReference>
<evidence type="ECO:0000256" key="3">
    <source>
        <dbReference type="ARBA" id="ARBA00023163"/>
    </source>
</evidence>
<dbReference type="InterPro" id="IPR001647">
    <property type="entry name" value="HTH_TetR"/>
</dbReference>
<organism evidence="6 7">
    <name type="scientific">Phycicoccus avicenniae</name>
    <dbReference type="NCBI Taxonomy" id="2828860"/>
    <lineage>
        <taxon>Bacteria</taxon>
        <taxon>Bacillati</taxon>
        <taxon>Actinomycetota</taxon>
        <taxon>Actinomycetes</taxon>
        <taxon>Micrococcales</taxon>
        <taxon>Intrasporangiaceae</taxon>
        <taxon>Phycicoccus</taxon>
    </lineage>
</organism>
<dbReference type="PANTHER" id="PTHR30055">
    <property type="entry name" value="HTH-TYPE TRANSCRIPTIONAL REGULATOR RUTR"/>
    <property type="match status" value="1"/>
</dbReference>
<dbReference type="RefSeq" id="WP_211603318.1">
    <property type="nucleotide sequence ID" value="NZ_JAGSNF010000017.1"/>
</dbReference>
<dbReference type="Gene3D" id="1.10.357.10">
    <property type="entry name" value="Tetracycline Repressor, domain 2"/>
    <property type="match status" value="1"/>
</dbReference>
<name>A0A941D8D3_9MICO</name>
<gene>
    <name evidence="6" type="ORF">KC207_11930</name>
</gene>
<evidence type="ECO:0000259" key="5">
    <source>
        <dbReference type="PROSITE" id="PS50977"/>
    </source>
</evidence>
<keyword evidence="3" id="KW-0804">Transcription</keyword>
<dbReference type="PRINTS" id="PR00455">
    <property type="entry name" value="HTHTETR"/>
</dbReference>
<dbReference type="Pfam" id="PF00440">
    <property type="entry name" value="TetR_N"/>
    <property type="match status" value="1"/>
</dbReference>
<evidence type="ECO:0000313" key="6">
    <source>
        <dbReference type="EMBL" id="MBR7743999.1"/>
    </source>
</evidence>
<dbReference type="EMBL" id="JAGSNF010000017">
    <property type="protein sequence ID" value="MBR7743999.1"/>
    <property type="molecule type" value="Genomic_DNA"/>
</dbReference>
<dbReference type="PANTHER" id="PTHR30055:SF234">
    <property type="entry name" value="HTH-TYPE TRANSCRIPTIONAL REGULATOR BETI"/>
    <property type="match status" value="1"/>
</dbReference>
<comment type="caution">
    <text evidence="6">The sequence shown here is derived from an EMBL/GenBank/DDBJ whole genome shotgun (WGS) entry which is preliminary data.</text>
</comment>
<protein>
    <submittedName>
        <fullName evidence="6">TetR family transcriptional regulator</fullName>
    </submittedName>
</protein>
<dbReference type="GO" id="GO:0003700">
    <property type="term" value="F:DNA-binding transcription factor activity"/>
    <property type="evidence" value="ECO:0007669"/>
    <property type="project" value="TreeGrafter"/>
</dbReference>
<dbReference type="InterPro" id="IPR009057">
    <property type="entry name" value="Homeodomain-like_sf"/>
</dbReference>
<keyword evidence="7" id="KW-1185">Reference proteome</keyword>
<reference evidence="6" key="1">
    <citation type="submission" date="2021-04" db="EMBL/GenBank/DDBJ databases">
        <title>Phycicoccus avicenniae sp. nov., a novel endophytic actinomycetes isolated from branch of Avicennia mariana.</title>
        <authorList>
            <person name="Tuo L."/>
        </authorList>
    </citation>
    <scope>NUCLEOTIDE SEQUENCE</scope>
    <source>
        <strain evidence="6">BSK3Z-2</strain>
    </source>
</reference>
<proteinExistence type="predicted"/>
<evidence type="ECO:0000256" key="1">
    <source>
        <dbReference type="ARBA" id="ARBA00023015"/>
    </source>
</evidence>
<keyword evidence="2 4" id="KW-0238">DNA-binding</keyword>
<dbReference type="SUPFAM" id="SSF46689">
    <property type="entry name" value="Homeodomain-like"/>
    <property type="match status" value="1"/>
</dbReference>
<dbReference type="Proteomes" id="UP000677016">
    <property type="component" value="Unassembled WGS sequence"/>
</dbReference>
<feature type="domain" description="HTH tetR-type" evidence="5">
    <location>
        <begin position="2"/>
        <end position="62"/>
    </location>
</feature>
<dbReference type="InterPro" id="IPR050109">
    <property type="entry name" value="HTH-type_TetR-like_transc_reg"/>
</dbReference>